<keyword evidence="1" id="KW-0732">Signal</keyword>
<dbReference type="AlphaFoldDB" id="A0A918S6I0"/>
<name>A0A918S6I0_9FLAO</name>
<reference evidence="3" key="1">
    <citation type="journal article" date="2014" name="Int. J. Syst. Evol. Microbiol.">
        <title>Complete genome sequence of Corynebacterium casei LMG S-19264T (=DSM 44701T), isolated from a smear-ripened cheese.</title>
        <authorList>
            <consortium name="US DOE Joint Genome Institute (JGI-PGF)"/>
            <person name="Walter F."/>
            <person name="Albersmeier A."/>
            <person name="Kalinowski J."/>
            <person name="Ruckert C."/>
        </authorList>
    </citation>
    <scope>NUCLEOTIDE SEQUENCE</scope>
    <source>
        <strain evidence="3">KCTC 12719</strain>
    </source>
</reference>
<reference evidence="3" key="2">
    <citation type="submission" date="2020-09" db="EMBL/GenBank/DDBJ databases">
        <authorList>
            <person name="Sun Q."/>
            <person name="Kim S."/>
        </authorList>
    </citation>
    <scope>NUCLEOTIDE SEQUENCE</scope>
    <source>
        <strain evidence="3">KCTC 12719</strain>
    </source>
</reference>
<comment type="caution">
    <text evidence="3">The sequence shown here is derived from an EMBL/GenBank/DDBJ whole genome shotgun (WGS) entry which is preliminary data.</text>
</comment>
<protein>
    <recommendedName>
        <fullName evidence="2">Lipid/polyisoprenoid-binding YceI-like domain-containing protein</fullName>
    </recommendedName>
</protein>
<evidence type="ECO:0000313" key="4">
    <source>
        <dbReference type="Proteomes" id="UP000610456"/>
    </source>
</evidence>
<dbReference type="EMBL" id="BMXB01000001">
    <property type="protein sequence ID" value="GHA23909.1"/>
    <property type="molecule type" value="Genomic_DNA"/>
</dbReference>
<dbReference type="Pfam" id="PF04264">
    <property type="entry name" value="YceI"/>
    <property type="match status" value="1"/>
</dbReference>
<dbReference type="SUPFAM" id="SSF101874">
    <property type="entry name" value="YceI-like"/>
    <property type="match status" value="1"/>
</dbReference>
<sequence>MKNVLLIVMVLFFSAFTNAQNSFQNKTVKILPQSKLNITGDTNIKAFECVFDMSYLKKETQLQFIADDPSHIRFKNALLSLNTKGFDCGSRPINNDFHKLIQSDKYPHILLELLEIRLQEKGSANAVVNITIAGTRREHTFPVKFSEGDVSRIDGILLLDIRDFDLEAPKKLFGMIVVKDEIKINFNLVVQK</sequence>
<evidence type="ECO:0000313" key="3">
    <source>
        <dbReference type="EMBL" id="GHA23909.1"/>
    </source>
</evidence>
<feature type="chain" id="PRO_5038123660" description="Lipid/polyisoprenoid-binding YceI-like domain-containing protein" evidence="1">
    <location>
        <begin position="20"/>
        <end position="192"/>
    </location>
</feature>
<gene>
    <name evidence="3" type="ORF">GCM10007103_01380</name>
</gene>
<dbReference type="InterPro" id="IPR036761">
    <property type="entry name" value="TTHA0802/YceI-like_sf"/>
</dbReference>
<dbReference type="Gene3D" id="2.40.128.110">
    <property type="entry name" value="Lipid/polyisoprenoid-binding, YceI-like"/>
    <property type="match status" value="1"/>
</dbReference>
<feature type="signal peptide" evidence="1">
    <location>
        <begin position="1"/>
        <end position="19"/>
    </location>
</feature>
<feature type="domain" description="Lipid/polyisoprenoid-binding YceI-like" evidence="2">
    <location>
        <begin position="60"/>
        <end position="189"/>
    </location>
</feature>
<dbReference type="Proteomes" id="UP000610456">
    <property type="component" value="Unassembled WGS sequence"/>
</dbReference>
<organism evidence="3 4">
    <name type="scientific">Salinimicrobium marinum</name>
    <dbReference type="NCBI Taxonomy" id="680283"/>
    <lineage>
        <taxon>Bacteria</taxon>
        <taxon>Pseudomonadati</taxon>
        <taxon>Bacteroidota</taxon>
        <taxon>Flavobacteriia</taxon>
        <taxon>Flavobacteriales</taxon>
        <taxon>Flavobacteriaceae</taxon>
        <taxon>Salinimicrobium</taxon>
    </lineage>
</organism>
<evidence type="ECO:0000256" key="1">
    <source>
        <dbReference type="SAM" id="SignalP"/>
    </source>
</evidence>
<dbReference type="InterPro" id="IPR007372">
    <property type="entry name" value="Lipid/polyisoprenoid-bd_YceI"/>
</dbReference>
<dbReference type="RefSeq" id="WP_189602704.1">
    <property type="nucleotide sequence ID" value="NZ_BMXB01000001.1"/>
</dbReference>
<accession>A0A918S6I0</accession>
<keyword evidence="4" id="KW-1185">Reference proteome</keyword>
<evidence type="ECO:0000259" key="2">
    <source>
        <dbReference type="Pfam" id="PF04264"/>
    </source>
</evidence>
<proteinExistence type="predicted"/>